<dbReference type="OrthoDB" id="196393at2759"/>
<protein>
    <submittedName>
        <fullName evidence="1">CLUMA_CG018605, isoform A</fullName>
    </submittedName>
</protein>
<evidence type="ECO:0000313" key="2">
    <source>
        <dbReference type="Proteomes" id="UP000183832"/>
    </source>
</evidence>
<sequence>MNLHRLLCQWMFEWRISVELENSSIPLNRIEWNVEHFVATMQLCTLASSYDFRINGQNGWKRISTKISHRT</sequence>
<keyword evidence="2" id="KW-1185">Reference proteome</keyword>
<reference evidence="1 2" key="1">
    <citation type="submission" date="2015-04" db="EMBL/GenBank/DDBJ databases">
        <authorList>
            <person name="Syromyatnikov M.Y."/>
            <person name="Popov V.N."/>
        </authorList>
    </citation>
    <scope>NUCLEOTIDE SEQUENCE [LARGE SCALE GENOMIC DNA]</scope>
</reference>
<accession>A0A1J1IY90</accession>
<gene>
    <name evidence="1" type="ORF">CLUMA_CG018605</name>
</gene>
<organism evidence="1 2">
    <name type="scientific">Clunio marinus</name>
    <dbReference type="NCBI Taxonomy" id="568069"/>
    <lineage>
        <taxon>Eukaryota</taxon>
        <taxon>Metazoa</taxon>
        <taxon>Ecdysozoa</taxon>
        <taxon>Arthropoda</taxon>
        <taxon>Hexapoda</taxon>
        <taxon>Insecta</taxon>
        <taxon>Pterygota</taxon>
        <taxon>Neoptera</taxon>
        <taxon>Endopterygota</taxon>
        <taxon>Diptera</taxon>
        <taxon>Nematocera</taxon>
        <taxon>Chironomoidea</taxon>
        <taxon>Chironomidae</taxon>
        <taxon>Clunio</taxon>
    </lineage>
</organism>
<proteinExistence type="predicted"/>
<dbReference type="EMBL" id="CVRI01000064">
    <property type="protein sequence ID" value="CRL05251.1"/>
    <property type="molecule type" value="Genomic_DNA"/>
</dbReference>
<evidence type="ECO:0000313" key="1">
    <source>
        <dbReference type="EMBL" id="CRL05251.1"/>
    </source>
</evidence>
<dbReference type="Proteomes" id="UP000183832">
    <property type="component" value="Unassembled WGS sequence"/>
</dbReference>
<name>A0A1J1IY90_9DIPT</name>
<dbReference type="AlphaFoldDB" id="A0A1J1IY90"/>